<dbReference type="PANTHER" id="PTHR47205">
    <property type="entry name" value="OS07G0599000 PROTEIN"/>
    <property type="match status" value="1"/>
</dbReference>
<dbReference type="Pfam" id="PF01535">
    <property type="entry name" value="PPR"/>
    <property type="match status" value="1"/>
</dbReference>
<keyword evidence="4" id="KW-1185">Reference proteome</keyword>
<dbReference type="AlphaFoldDB" id="A0AAV1AZL3"/>
<dbReference type="InterPro" id="IPR011990">
    <property type="entry name" value="TPR-like_helical_dom_sf"/>
</dbReference>
<evidence type="ECO:0000256" key="2">
    <source>
        <dbReference type="PROSITE-ProRule" id="PRU00708"/>
    </source>
</evidence>
<dbReference type="Gene3D" id="1.25.40.10">
    <property type="entry name" value="Tetratricopeptide repeat domain"/>
    <property type="match status" value="1"/>
</dbReference>
<proteinExistence type="predicted"/>
<reference evidence="3 4" key="1">
    <citation type="submission" date="2023-01" db="EMBL/GenBank/DDBJ databases">
        <authorList>
            <person name="Kreplak J."/>
        </authorList>
    </citation>
    <scope>NUCLEOTIDE SEQUENCE [LARGE SCALE GENOMIC DNA]</scope>
</reference>
<gene>
    <name evidence="3" type="ORF">VFH_V127400</name>
</gene>
<dbReference type="EMBL" id="OX451740">
    <property type="protein sequence ID" value="CAI8614385.1"/>
    <property type="molecule type" value="Genomic_DNA"/>
</dbReference>
<sequence length="230" mass="26169">MGASADDLLDLLAQMEHFDISSNTTSFNLVLKAMHQVGEMLDAEKLFERMLQSGDEALPDDESYDLVIRMLFSTDRIDAAFKYIDLTLKHGNMLSINLFMNRVRSCVKQGRLDTLVAIIEKSRAIDQKALCPSWNLCIFIAEDAIQEDNSKLAYYGLEFMARWIVKGERARPPKAKVLFHIPTIPRPQDEFTIIVNIVESLLDYHYVSAWDIVFDVVLAMFHKLGSTSTS</sequence>
<dbReference type="PANTHER" id="PTHR47205:SF1">
    <property type="entry name" value="OS07G0599000 PROTEIN"/>
    <property type="match status" value="1"/>
</dbReference>
<name>A0AAV1AZL3_VICFA</name>
<feature type="repeat" description="PPR" evidence="2">
    <location>
        <begin position="23"/>
        <end position="57"/>
    </location>
</feature>
<evidence type="ECO:0008006" key="5">
    <source>
        <dbReference type="Google" id="ProtNLM"/>
    </source>
</evidence>
<dbReference type="PROSITE" id="PS51375">
    <property type="entry name" value="PPR"/>
    <property type="match status" value="1"/>
</dbReference>
<protein>
    <recommendedName>
        <fullName evidence="5">Pentatricopeptide repeat-containing protein</fullName>
    </recommendedName>
</protein>
<evidence type="ECO:0000313" key="4">
    <source>
        <dbReference type="Proteomes" id="UP001157006"/>
    </source>
</evidence>
<evidence type="ECO:0000313" key="3">
    <source>
        <dbReference type="EMBL" id="CAI8614385.1"/>
    </source>
</evidence>
<dbReference type="InterPro" id="IPR002885">
    <property type="entry name" value="PPR_rpt"/>
</dbReference>
<dbReference type="Proteomes" id="UP001157006">
    <property type="component" value="Chromosome 5"/>
</dbReference>
<accession>A0AAV1AZL3</accession>
<evidence type="ECO:0000256" key="1">
    <source>
        <dbReference type="ARBA" id="ARBA00022737"/>
    </source>
</evidence>
<keyword evidence="1" id="KW-0677">Repeat</keyword>
<organism evidence="3 4">
    <name type="scientific">Vicia faba</name>
    <name type="common">Broad bean</name>
    <name type="synonym">Faba vulgaris</name>
    <dbReference type="NCBI Taxonomy" id="3906"/>
    <lineage>
        <taxon>Eukaryota</taxon>
        <taxon>Viridiplantae</taxon>
        <taxon>Streptophyta</taxon>
        <taxon>Embryophyta</taxon>
        <taxon>Tracheophyta</taxon>
        <taxon>Spermatophyta</taxon>
        <taxon>Magnoliopsida</taxon>
        <taxon>eudicotyledons</taxon>
        <taxon>Gunneridae</taxon>
        <taxon>Pentapetalae</taxon>
        <taxon>rosids</taxon>
        <taxon>fabids</taxon>
        <taxon>Fabales</taxon>
        <taxon>Fabaceae</taxon>
        <taxon>Papilionoideae</taxon>
        <taxon>50 kb inversion clade</taxon>
        <taxon>NPAAA clade</taxon>
        <taxon>Hologalegina</taxon>
        <taxon>IRL clade</taxon>
        <taxon>Fabeae</taxon>
        <taxon>Vicia</taxon>
    </lineage>
</organism>
<dbReference type="InterPro" id="IPR044605">
    <property type="entry name" value="At1g26460-like"/>
</dbReference>